<dbReference type="SUPFAM" id="SSF100950">
    <property type="entry name" value="NagB/RpiA/CoA transferase-like"/>
    <property type="match status" value="1"/>
</dbReference>
<evidence type="ECO:0000256" key="5">
    <source>
        <dbReference type="RuleBase" id="RU361279"/>
    </source>
</evidence>
<dbReference type="InterPro" id="IPR037171">
    <property type="entry name" value="NagB/RpiA_transferase-like"/>
</dbReference>
<feature type="binding site" evidence="4">
    <location>
        <begin position="4"/>
        <end position="8"/>
    </location>
    <ligand>
        <name>ATP</name>
        <dbReference type="ChEBI" id="CHEBI:30616"/>
    </ligand>
</feature>
<dbReference type="PIRSF" id="PIRSF006806">
    <property type="entry name" value="FTHF_cligase"/>
    <property type="match status" value="1"/>
</dbReference>
<proteinExistence type="inferred from homology"/>
<evidence type="ECO:0000313" key="6">
    <source>
        <dbReference type="EMBL" id="PKZ30114.1"/>
    </source>
</evidence>
<comment type="catalytic activity">
    <reaction evidence="5">
        <text>(6S)-5-formyl-5,6,7,8-tetrahydrofolate + ATP = (6R)-5,10-methenyltetrahydrofolate + ADP + phosphate</text>
        <dbReference type="Rhea" id="RHEA:10488"/>
        <dbReference type="ChEBI" id="CHEBI:30616"/>
        <dbReference type="ChEBI" id="CHEBI:43474"/>
        <dbReference type="ChEBI" id="CHEBI:57455"/>
        <dbReference type="ChEBI" id="CHEBI:57457"/>
        <dbReference type="ChEBI" id="CHEBI:456216"/>
        <dbReference type="EC" id="6.3.3.2"/>
    </reaction>
</comment>
<dbReference type="GO" id="GO:0046872">
    <property type="term" value="F:metal ion binding"/>
    <property type="evidence" value="ECO:0007669"/>
    <property type="project" value="UniProtKB-KW"/>
</dbReference>
<dbReference type="EC" id="6.3.3.2" evidence="5"/>
<reference evidence="6 7" key="1">
    <citation type="submission" date="2017-12" db="EMBL/GenBank/DDBJ databases">
        <title>Phylogenetic diversity of female urinary microbiome.</title>
        <authorList>
            <person name="Thomas-White K."/>
            <person name="Wolfe A.J."/>
        </authorList>
    </citation>
    <scope>NUCLEOTIDE SEQUENCE [LARGE SCALE GENOMIC DNA]</scope>
    <source>
        <strain evidence="6 7">UMB0112</strain>
    </source>
</reference>
<evidence type="ECO:0000256" key="2">
    <source>
        <dbReference type="ARBA" id="ARBA00022741"/>
    </source>
</evidence>
<feature type="binding site" evidence="4">
    <location>
        <position position="55"/>
    </location>
    <ligand>
        <name>substrate</name>
    </ligand>
</feature>
<feature type="binding site" evidence="4">
    <location>
        <position position="50"/>
    </location>
    <ligand>
        <name>substrate</name>
    </ligand>
</feature>
<dbReference type="Gene3D" id="3.40.50.10420">
    <property type="entry name" value="NagB/RpiA/CoA transferase-like"/>
    <property type="match status" value="1"/>
</dbReference>
<dbReference type="InterPro" id="IPR024185">
    <property type="entry name" value="FTHF_cligase-like_sf"/>
</dbReference>
<dbReference type="PANTHER" id="PTHR23407">
    <property type="entry name" value="ATPASE INHIBITOR/5-FORMYLTETRAHYDROFOLATE CYCLO-LIGASE"/>
    <property type="match status" value="1"/>
</dbReference>
<organism evidence="6 7">
    <name type="scientific">Campylobacter ureolyticus</name>
    <dbReference type="NCBI Taxonomy" id="827"/>
    <lineage>
        <taxon>Bacteria</taxon>
        <taxon>Pseudomonadati</taxon>
        <taxon>Campylobacterota</taxon>
        <taxon>Epsilonproteobacteria</taxon>
        <taxon>Campylobacterales</taxon>
        <taxon>Campylobacteraceae</taxon>
        <taxon>Campylobacter</taxon>
    </lineage>
</organism>
<keyword evidence="2 4" id="KW-0547">Nucleotide-binding</keyword>
<keyword evidence="5" id="KW-0479">Metal-binding</keyword>
<dbReference type="AlphaFoldDB" id="A0A2I1NCK0"/>
<accession>A0A2I1NCK0</accession>
<dbReference type="RefSeq" id="WP_101636591.1">
    <property type="nucleotide sequence ID" value="NZ_CAMPWA010000017.1"/>
</dbReference>
<dbReference type="GO" id="GO:0005524">
    <property type="term" value="F:ATP binding"/>
    <property type="evidence" value="ECO:0007669"/>
    <property type="project" value="UniProtKB-KW"/>
</dbReference>
<evidence type="ECO:0000256" key="3">
    <source>
        <dbReference type="ARBA" id="ARBA00022840"/>
    </source>
</evidence>
<comment type="similarity">
    <text evidence="1 5">Belongs to the 5-formyltetrahydrofolate cyclo-ligase family.</text>
</comment>
<sequence>MITKEIFRKKAKKKLKLIAKTKAKCSHYEILRNLKKIIKTTNSKKILFFMPMANEPNLLLLRRKLAKSNEVFIPLMRNLSFEMVKLRGPFYKSRFGILENRSQNAFRKKIDLAVVPVIGVDGKMARIGHGMGFYDRFFDNLNHKPLIIFVEICDMYIKETISQKHDIKCDIYLTPKKNYLIRGKNDRNNSRLRSRCSGSWCRISNI</sequence>
<dbReference type="Pfam" id="PF01812">
    <property type="entry name" value="5-FTHF_cyc-lig"/>
    <property type="match status" value="1"/>
</dbReference>
<keyword evidence="3 4" id="KW-0067">ATP-binding</keyword>
<comment type="caution">
    <text evidence="6">The sequence shown here is derived from an EMBL/GenBank/DDBJ whole genome shotgun (WGS) entry which is preliminary data.</text>
</comment>
<dbReference type="Proteomes" id="UP000234639">
    <property type="component" value="Unassembled WGS sequence"/>
</dbReference>
<keyword evidence="5" id="KW-0460">Magnesium</keyword>
<gene>
    <name evidence="6" type="ORF">CYJ41_01345</name>
</gene>
<comment type="cofactor">
    <cofactor evidence="5">
        <name>Mg(2+)</name>
        <dbReference type="ChEBI" id="CHEBI:18420"/>
    </cofactor>
</comment>
<dbReference type="PANTHER" id="PTHR23407:SF1">
    <property type="entry name" value="5-FORMYLTETRAHYDROFOLATE CYCLO-LIGASE"/>
    <property type="match status" value="1"/>
</dbReference>
<evidence type="ECO:0000313" key="7">
    <source>
        <dbReference type="Proteomes" id="UP000234639"/>
    </source>
</evidence>
<protein>
    <recommendedName>
        <fullName evidence="5">5-formyltetrahydrofolate cyclo-ligase</fullName>
        <ecNumber evidence="5">6.3.3.2</ecNumber>
    </recommendedName>
</protein>
<evidence type="ECO:0000256" key="1">
    <source>
        <dbReference type="ARBA" id="ARBA00010638"/>
    </source>
</evidence>
<dbReference type="GO" id="GO:0009396">
    <property type="term" value="P:folic acid-containing compound biosynthetic process"/>
    <property type="evidence" value="ECO:0007669"/>
    <property type="project" value="TreeGrafter"/>
</dbReference>
<evidence type="ECO:0000256" key="4">
    <source>
        <dbReference type="PIRSR" id="PIRSR006806-1"/>
    </source>
</evidence>
<dbReference type="EMBL" id="PKHU01000001">
    <property type="protein sequence ID" value="PKZ30114.1"/>
    <property type="molecule type" value="Genomic_DNA"/>
</dbReference>
<feature type="binding site" evidence="4">
    <location>
        <begin position="126"/>
        <end position="134"/>
    </location>
    <ligand>
        <name>ATP</name>
        <dbReference type="ChEBI" id="CHEBI:30616"/>
    </ligand>
</feature>
<dbReference type="NCBIfam" id="TIGR02727">
    <property type="entry name" value="MTHFS_bact"/>
    <property type="match status" value="1"/>
</dbReference>
<name>A0A2I1NCK0_9BACT</name>
<dbReference type="GO" id="GO:0030272">
    <property type="term" value="F:5-formyltetrahydrofolate cyclo-ligase activity"/>
    <property type="evidence" value="ECO:0007669"/>
    <property type="project" value="UniProtKB-EC"/>
</dbReference>
<dbReference type="InterPro" id="IPR002698">
    <property type="entry name" value="FTHF_cligase"/>
</dbReference>
<keyword evidence="6" id="KW-0436">Ligase</keyword>
<dbReference type="GO" id="GO:0035999">
    <property type="term" value="P:tetrahydrofolate interconversion"/>
    <property type="evidence" value="ECO:0007669"/>
    <property type="project" value="TreeGrafter"/>
</dbReference>